<dbReference type="AlphaFoldDB" id="A0ABD0NKD2"/>
<accession>A0ABD0NKD2</accession>
<feature type="non-terminal residue" evidence="2">
    <location>
        <position position="418"/>
    </location>
</feature>
<gene>
    <name evidence="2" type="ORF">M9458_041231</name>
</gene>
<evidence type="ECO:0000256" key="1">
    <source>
        <dbReference type="SAM" id="MobiDB-lite"/>
    </source>
</evidence>
<comment type="caution">
    <text evidence="2">The sequence shown here is derived from an EMBL/GenBank/DDBJ whole genome shotgun (WGS) entry which is preliminary data.</text>
</comment>
<name>A0ABD0NKD2_CIRMR</name>
<evidence type="ECO:0000313" key="2">
    <source>
        <dbReference type="EMBL" id="KAL0161835.1"/>
    </source>
</evidence>
<feature type="compositionally biased region" description="Polar residues" evidence="1">
    <location>
        <begin position="188"/>
        <end position="211"/>
    </location>
</feature>
<reference evidence="2 3" key="1">
    <citation type="submission" date="2024-05" db="EMBL/GenBank/DDBJ databases">
        <title>Genome sequencing and assembly of Indian major carp, Cirrhinus mrigala (Hamilton, 1822).</title>
        <authorList>
            <person name="Mohindra V."/>
            <person name="Chowdhury L.M."/>
            <person name="Lal K."/>
            <person name="Jena J.K."/>
        </authorList>
    </citation>
    <scope>NUCLEOTIDE SEQUENCE [LARGE SCALE GENOMIC DNA]</scope>
    <source>
        <strain evidence="2">CM1030</strain>
        <tissue evidence="2">Blood</tissue>
    </source>
</reference>
<feature type="region of interest" description="Disordered" evidence="1">
    <location>
        <begin position="181"/>
        <end position="211"/>
    </location>
</feature>
<proteinExistence type="predicted"/>
<keyword evidence="3" id="KW-1185">Reference proteome</keyword>
<dbReference type="Proteomes" id="UP001529510">
    <property type="component" value="Unassembled WGS sequence"/>
</dbReference>
<sequence>RTQYTNFPSFTTHDGGPARGQPERAIVVHLHQAPGQAASTLHAMAFLRVYQAKVLRDLHKGGPDPELLQELHSMTGYALRATKVTAQDLRKAMSTLVVQRSTCGLTWQKCGILGSSLSRSPHFPGWSIPRHRGRICTVVLLSGEAGRGSQYILPQALFGFRPCTPDNPLLLIAEDGPLQEPLRPRSSRACSQTHPTVKFSQESGNASSSAGYQEPLIGFEVQPRQDGPTNLPGSTLDGGTRGGSGPITAICPPADSHHMVSKEQYPPSLRYLTVLWPSMRWPDDETADQDVLGTHLVSPHVGKALRFPWGFLSPGKAPFASFSYDIPYSRYVGPGTIGTTRLSDVIQFARRPPKFSGILLQSRFRERMLRSFKWKVRYSLFPRSYGLPLKDRHSFPSGCPCHLVASQRSRRLPLPLSG</sequence>
<dbReference type="EMBL" id="JAMKFB020000021">
    <property type="protein sequence ID" value="KAL0161835.1"/>
    <property type="molecule type" value="Genomic_DNA"/>
</dbReference>
<evidence type="ECO:0000313" key="3">
    <source>
        <dbReference type="Proteomes" id="UP001529510"/>
    </source>
</evidence>
<protein>
    <submittedName>
        <fullName evidence="2">Uncharacterized protein</fullName>
    </submittedName>
</protein>
<feature type="non-terminal residue" evidence="2">
    <location>
        <position position="1"/>
    </location>
</feature>
<organism evidence="2 3">
    <name type="scientific">Cirrhinus mrigala</name>
    <name type="common">Mrigala</name>
    <dbReference type="NCBI Taxonomy" id="683832"/>
    <lineage>
        <taxon>Eukaryota</taxon>
        <taxon>Metazoa</taxon>
        <taxon>Chordata</taxon>
        <taxon>Craniata</taxon>
        <taxon>Vertebrata</taxon>
        <taxon>Euteleostomi</taxon>
        <taxon>Actinopterygii</taxon>
        <taxon>Neopterygii</taxon>
        <taxon>Teleostei</taxon>
        <taxon>Ostariophysi</taxon>
        <taxon>Cypriniformes</taxon>
        <taxon>Cyprinidae</taxon>
        <taxon>Labeoninae</taxon>
        <taxon>Labeonini</taxon>
        <taxon>Cirrhinus</taxon>
    </lineage>
</organism>